<dbReference type="SUPFAM" id="SSF55486">
    <property type="entry name" value="Metalloproteases ('zincins'), catalytic domain"/>
    <property type="match status" value="1"/>
</dbReference>
<keyword evidence="5" id="KW-0378">Hydrolase</keyword>
<dbReference type="EMBL" id="WQLW01000007">
    <property type="protein sequence ID" value="MVO09548.1"/>
    <property type="molecule type" value="Genomic_DNA"/>
</dbReference>
<evidence type="ECO:0000256" key="6">
    <source>
        <dbReference type="ARBA" id="ARBA00022833"/>
    </source>
</evidence>
<dbReference type="GO" id="GO:0004222">
    <property type="term" value="F:metalloendopeptidase activity"/>
    <property type="evidence" value="ECO:0007669"/>
    <property type="project" value="InterPro"/>
</dbReference>
<dbReference type="InterPro" id="IPR018497">
    <property type="entry name" value="Peptidase_M13_C"/>
</dbReference>
<evidence type="ECO:0000259" key="8">
    <source>
        <dbReference type="Pfam" id="PF01431"/>
    </source>
</evidence>
<dbReference type="InterPro" id="IPR000718">
    <property type="entry name" value="Peptidase_M13"/>
</dbReference>
<dbReference type="InterPro" id="IPR008753">
    <property type="entry name" value="Peptidase_M13_N"/>
</dbReference>
<dbReference type="CDD" id="cd08662">
    <property type="entry name" value="M13"/>
    <property type="match status" value="1"/>
</dbReference>
<evidence type="ECO:0000256" key="2">
    <source>
        <dbReference type="ARBA" id="ARBA00007357"/>
    </source>
</evidence>
<evidence type="ECO:0000256" key="4">
    <source>
        <dbReference type="ARBA" id="ARBA00022723"/>
    </source>
</evidence>
<dbReference type="Pfam" id="PF01431">
    <property type="entry name" value="Peptidase_M13"/>
    <property type="match status" value="1"/>
</dbReference>
<comment type="cofactor">
    <cofactor evidence="1">
        <name>Zn(2+)</name>
        <dbReference type="ChEBI" id="CHEBI:29105"/>
    </cofactor>
</comment>
<comment type="caution">
    <text evidence="10">The sequence shown here is derived from an EMBL/GenBank/DDBJ whole genome shotgun (WGS) entry which is preliminary data.</text>
</comment>
<dbReference type="PRINTS" id="PR00786">
    <property type="entry name" value="NEPRILYSIN"/>
</dbReference>
<evidence type="ECO:0000313" key="11">
    <source>
        <dbReference type="Proteomes" id="UP000431264"/>
    </source>
</evidence>
<evidence type="ECO:0000256" key="1">
    <source>
        <dbReference type="ARBA" id="ARBA00001947"/>
    </source>
</evidence>
<dbReference type="GO" id="GO:0046872">
    <property type="term" value="F:metal ion binding"/>
    <property type="evidence" value="ECO:0007669"/>
    <property type="project" value="UniProtKB-KW"/>
</dbReference>
<evidence type="ECO:0000259" key="9">
    <source>
        <dbReference type="Pfam" id="PF05649"/>
    </source>
</evidence>
<dbReference type="PROSITE" id="PS51885">
    <property type="entry name" value="NEPRILYSIN"/>
    <property type="match status" value="1"/>
</dbReference>
<evidence type="ECO:0000256" key="5">
    <source>
        <dbReference type="ARBA" id="ARBA00022801"/>
    </source>
</evidence>
<feature type="domain" description="Peptidase M13 N-terminal" evidence="9">
    <location>
        <begin position="51"/>
        <end position="431"/>
    </location>
</feature>
<dbReference type="OrthoDB" id="9775677at2"/>
<evidence type="ECO:0000256" key="7">
    <source>
        <dbReference type="ARBA" id="ARBA00023049"/>
    </source>
</evidence>
<dbReference type="GO" id="GO:0016485">
    <property type="term" value="P:protein processing"/>
    <property type="evidence" value="ECO:0007669"/>
    <property type="project" value="TreeGrafter"/>
</dbReference>
<gene>
    <name evidence="10" type="ORF">GOQ30_10295</name>
</gene>
<reference evidence="11" key="1">
    <citation type="submission" date="2019-05" db="EMBL/GenBank/DDBJ databases">
        <title>Flavobacterium profundi sp. nov., isolated from a deep-sea seamount.</title>
        <authorList>
            <person name="Zhang D.-C."/>
        </authorList>
    </citation>
    <scope>NUCLEOTIDE SEQUENCE [LARGE SCALE GENOMIC DNA]</scope>
    <source>
        <strain evidence="11">TP390</strain>
    </source>
</reference>
<dbReference type="RefSeq" id="WP_140997929.1">
    <property type="nucleotide sequence ID" value="NZ_VDCZ01000007.1"/>
</dbReference>
<feature type="domain" description="Peptidase M13 C-terminal" evidence="8">
    <location>
        <begin position="487"/>
        <end position="689"/>
    </location>
</feature>
<dbReference type="InterPro" id="IPR024079">
    <property type="entry name" value="MetalloPept_cat_dom_sf"/>
</dbReference>
<keyword evidence="4" id="KW-0479">Metal-binding</keyword>
<dbReference type="Proteomes" id="UP000431264">
    <property type="component" value="Unassembled WGS sequence"/>
</dbReference>
<proteinExistence type="inferred from homology"/>
<organism evidence="10 11">
    <name type="scientific">Flavobacterium profundi</name>
    <dbReference type="NCBI Taxonomy" id="1774945"/>
    <lineage>
        <taxon>Bacteria</taxon>
        <taxon>Pseudomonadati</taxon>
        <taxon>Bacteroidota</taxon>
        <taxon>Flavobacteriia</taxon>
        <taxon>Flavobacteriales</taxon>
        <taxon>Flavobacteriaceae</taxon>
        <taxon>Flavobacterium</taxon>
    </lineage>
</organism>
<accession>A0A6I4IIT6</accession>
<protein>
    <submittedName>
        <fullName evidence="10">M13 family peptidase</fullName>
    </submittedName>
</protein>
<dbReference type="Gene3D" id="1.10.1380.10">
    <property type="entry name" value="Neutral endopeptidase , domain2"/>
    <property type="match status" value="1"/>
</dbReference>
<dbReference type="Pfam" id="PF05649">
    <property type="entry name" value="Peptidase_M13_N"/>
    <property type="match status" value="1"/>
</dbReference>
<keyword evidence="11" id="KW-1185">Reference proteome</keyword>
<dbReference type="Gene3D" id="3.40.390.10">
    <property type="entry name" value="Collagenase (Catalytic Domain)"/>
    <property type="match status" value="1"/>
</dbReference>
<dbReference type="PANTHER" id="PTHR11733:SF167">
    <property type="entry name" value="FI17812P1-RELATED"/>
    <property type="match status" value="1"/>
</dbReference>
<evidence type="ECO:0000313" key="10">
    <source>
        <dbReference type="EMBL" id="MVO09548.1"/>
    </source>
</evidence>
<evidence type="ECO:0000256" key="3">
    <source>
        <dbReference type="ARBA" id="ARBA00022670"/>
    </source>
</evidence>
<keyword evidence="3" id="KW-0645">Protease</keyword>
<name>A0A6I4IIT6_9FLAO</name>
<keyword evidence="6" id="KW-0862">Zinc</keyword>
<dbReference type="AlphaFoldDB" id="A0A6I4IIT6"/>
<sequence>MRNYIFKGSVGFLFLISILNSCKSGDSSAKSTSKNQAVGINTNLMDKSVDPADDFFRYVNGKWLDNTEIPADRTRWGSFDELRKKTDEDVMLIIKEALNDKSIDSKSDQGKALSLYKSILDTVTRNKQGISPLQPFLNRINQVKNADEVVALVTEMEPQAGIGFFGSYIGTDAKNSTRNVVYIGTGSLGLPDRDYYVSDAPDNKEKREKYEQHVAKMLQFIGDDEATAKANAAKILALETKMSEATFDRVERRDRRKSYNPMTVADLEKITPTVQWENYLQGVGIGKIDSLIVSQPKYMERLETIFKENDLEAWKAYMKWTLLRGASDELTTAIEDANFEFYGKTLTGAVKQRPADERALQVVNRRLGEAIGKLYVAKKFPPEAKAKAQAMIANVFKAFENRIDNLPWMTKETKENAKLKLKKSRVKIGYPDVWEDYSKLTITDPKDGGTYFQNSRQYALWRHQDNLDKLGKPVDKEEWGMSPQTVNAYFNPSYNEIVFPAAILQPPFYDYRADEAVNYGGIGAVIGHEISHGFDDSGSRYNADGNLINWWSDEDLTQFTSLGSALADQYSALQPLPGIYVDGKFTLGENIGDLGGVNAAYDGLQIYLKENGNPGLIDGFTPEQRFFISWATIWRSKMRDEAIKNQVKTDPHSPGMYRAYVPLQNVDAFYQAFDVEAGDGMYVAPEKRVKIW</sequence>
<dbReference type="PANTHER" id="PTHR11733">
    <property type="entry name" value="ZINC METALLOPROTEASE FAMILY M13 NEPRILYSIN-RELATED"/>
    <property type="match status" value="1"/>
</dbReference>
<dbReference type="InterPro" id="IPR042089">
    <property type="entry name" value="Peptidase_M13_dom_2"/>
</dbReference>
<keyword evidence="7" id="KW-0482">Metalloprotease</keyword>
<dbReference type="GO" id="GO:0005886">
    <property type="term" value="C:plasma membrane"/>
    <property type="evidence" value="ECO:0007669"/>
    <property type="project" value="TreeGrafter"/>
</dbReference>
<comment type="similarity">
    <text evidence="2">Belongs to the peptidase M13 family.</text>
</comment>